<dbReference type="EMBL" id="AEMG01000029">
    <property type="protein sequence ID" value="EFW90050.1"/>
    <property type="molecule type" value="Genomic_DNA"/>
</dbReference>
<dbReference type="Pfam" id="PF01261">
    <property type="entry name" value="AP_endonuc_2"/>
    <property type="match status" value="1"/>
</dbReference>
<dbReference type="InterPro" id="IPR013022">
    <property type="entry name" value="Xyl_isomerase-like_TIM-brl"/>
</dbReference>
<evidence type="ECO:0000259" key="1">
    <source>
        <dbReference type="Pfam" id="PF01261"/>
    </source>
</evidence>
<name>E7QZC9_HALPU</name>
<evidence type="ECO:0000313" key="2">
    <source>
        <dbReference type="EMBL" id="EFW90050.1"/>
    </source>
</evidence>
<dbReference type="AlphaFoldDB" id="E7QZC9"/>
<dbReference type="OrthoDB" id="372143at2157"/>
<reference evidence="2 4" key="1">
    <citation type="journal article" date="2014" name="ISME J.">
        <title>Trehalose/2-sulfotrehalose biosynthesis and glycine-betaine uptake are widely spread mechanisms for osmoadaptation in the Halobacteriales.</title>
        <authorList>
            <person name="Youssef N.H."/>
            <person name="Savage-Ashlock K.N."/>
            <person name="McCully A.L."/>
            <person name="Luedtke B."/>
            <person name="Shaw E.I."/>
            <person name="Hoff W.D."/>
            <person name="Elshahed M.S."/>
        </authorList>
    </citation>
    <scope>NUCLEOTIDE SEQUENCE [LARGE SCALE GENOMIC DNA]</scope>
    <source>
        <strain evidence="2 4">DX253</strain>
    </source>
</reference>
<dbReference type="PATRIC" id="fig|797209.4.peg.4047"/>
<dbReference type="PANTHER" id="PTHR12110:SF41">
    <property type="entry name" value="INOSOSE DEHYDRATASE"/>
    <property type="match status" value="1"/>
</dbReference>
<keyword evidence="2" id="KW-0413">Isomerase</keyword>
<keyword evidence="5" id="KW-1185">Reference proteome</keyword>
<dbReference type="Proteomes" id="UP000003751">
    <property type="component" value="Unassembled WGS sequence"/>
</dbReference>
<protein>
    <submittedName>
        <fullName evidence="3">Sugar phosphate isomerase/epimerase</fullName>
    </submittedName>
    <submittedName>
        <fullName evidence="2">Xylose isomerase domain protein TIM barrel</fullName>
    </submittedName>
</protein>
<dbReference type="Gene3D" id="3.20.20.150">
    <property type="entry name" value="Divalent-metal-dependent TIM barrel enzymes"/>
    <property type="match status" value="1"/>
</dbReference>
<evidence type="ECO:0000313" key="5">
    <source>
        <dbReference type="Proteomes" id="UP000184203"/>
    </source>
</evidence>
<dbReference type="Proteomes" id="UP000184203">
    <property type="component" value="Unassembled WGS sequence"/>
</dbReference>
<reference evidence="3" key="2">
    <citation type="submission" date="2016-11" db="EMBL/GenBank/DDBJ databases">
        <authorList>
            <person name="Jaros S."/>
            <person name="Januszkiewicz K."/>
            <person name="Wedrychowicz H."/>
        </authorList>
    </citation>
    <scope>NUCLEOTIDE SEQUENCE [LARGE SCALE GENOMIC DNA]</scope>
    <source>
        <strain evidence="3">DX253</strain>
    </source>
</reference>
<dbReference type="EMBL" id="FRAN01000004">
    <property type="protein sequence ID" value="SHL03763.1"/>
    <property type="molecule type" value="Genomic_DNA"/>
</dbReference>
<proteinExistence type="predicted"/>
<gene>
    <name evidence="3" type="ORF">SAMN05444342_2814</name>
    <name evidence="2" type="ORF">ZOD2009_20682</name>
</gene>
<evidence type="ECO:0000313" key="3">
    <source>
        <dbReference type="EMBL" id="SHL03763.1"/>
    </source>
</evidence>
<organism evidence="2 4">
    <name type="scientific">Haladaptatus paucihalophilus DX253</name>
    <dbReference type="NCBI Taxonomy" id="797209"/>
    <lineage>
        <taxon>Archaea</taxon>
        <taxon>Methanobacteriati</taxon>
        <taxon>Methanobacteriota</taxon>
        <taxon>Stenosarchaea group</taxon>
        <taxon>Halobacteria</taxon>
        <taxon>Halobacteriales</taxon>
        <taxon>Haladaptataceae</taxon>
        <taxon>Haladaptatus</taxon>
    </lineage>
</organism>
<evidence type="ECO:0000313" key="4">
    <source>
        <dbReference type="Proteomes" id="UP000003751"/>
    </source>
</evidence>
<sequence length="254" mass="27669">MSNPSDYSISVQSVVFRSRSLGDLLDALESTDIDRLELWGEHLSPEDDEATIAAGRRRIEESSVAVDGYGVIDIEDTGEARDSFAFAADLGAEYVTVNYPPARDDITEELVDLAEAFDLDVGIHNYSTVHHDDLSTVFSGIDDVRSVVDRYDHPRLGVCIDTGHFLVMDESPADVISTVGDRIVAVHLKDTSDDEIEDLPGAGTLDLPTVLGLFDDHGAVDAPLVVEYELPDDRVLPALREAEENVRTAVEGGR</sequence>
<dbReference type="InterPro" id="IPR036237">
    <property type="entry name" value="Xyl_isomerase-like_sf"/>
</dbReference>
<accession>E7QZC9</accession>
<dbReference type="InterPro" id="IPR050312">
    <property type="entry name" value="IolE/XylAMocC-like"/>
</dbReference>
<dbReference type="GO" id="GO:0016853">
    <property type="term" value="F:isomerase activity"/>
    <property type="evidence" value="ECO:0007669"/>
    <property type="project" value="UniProtKB-KW"/>
</dbReference>
<dbReference type="PANTHER" id="PTHR12110">
    <property type="entry name" value="HYDROXYPYRUVATE ISOMERASE"/>
    <property type="match status" value="1"/>
</dbReference>
<dbReference type="SUPFAM" id="SSF51658">
    <property type="entry name" value="Xylose isomerase-like"/>
    <property type="match status" value="1"/>
</dbReference>
<feature type="domain" description="Xylose isomerase-like TIM barrel" evidence="1">
    <location>
        <begin position="81"/>
        <end position="242"/>
    </location>
</feature>
<dbReference type="RefSeq" id="WP_007983109.1">
    <property type="nucleotide sequence ID" value="NZ_AEMG01000029.1"/>
</dbReference>
<dbReference type="eggNOG" id="arCOG01902">
    <property type="taxonomic scope" value="Archaea"/>
</dbReference>
<dbReference type="STRING" id="797209.GCA_000376445_03179"/>
<reference evidence="5" key="3">
    <citation type="submission" date="2016-11" db="EMBL/GenBank/DDBJ databases">
        <authorList>
            <person name="Varghese N."/>
            <person name="Submissions S."/>
        </authorList>
    </citation>
    <scope>NUCLEOTIDE SEQUENCE [LARGE SCALE GENOMIC DNA]</scope>
    <source>
        <strain evidence="5">DX253</strain>
    </source>
</reference>